<evidence type="ECO:0000313" key="3">
    <source>
        <dbReference type="Proteomes" id="UP001530315"/>
    </source>
</evidence>
<evidence type="ECO:0000256" key="1">
    <source>
        <dbReference type="SAM" id="SignalP"/>
    </source>
</evidence>
<keyword evidence="3" id="KW-1185">Reference proteome</keyword>
<accession>A0ABD3MT55</accession>
<comment type="caution">
    <text evidence="2">The sequence shown here is derived from an EMBL/GenBank/DDBJ whole genome shotgun (WGS) entry which is preliminary data.</text>
</comment>
<dbReference type="Proteomes" id="UP001530315">
    <property type="component" value="Unassembled WGS sequence"/>
</dbReference>
<protein>
    <submittedName>
        <fullName evidence="2">Uncharacterized protein</fullName>
    </submittedName>
</protein>
<dbReference type="AlphaFoldDB" id="A0ABD3MT55"/>
<feature type="chain" id="PRO_5044750007" evidence="1">
    <location>
        <begin position="23"/>
        <end position="211"/>
    </location>
</feature>
<name>A0ABD3MT55_9STRA</name>
<gene>
    <name evidence="2" type="ORF">ACHAW5_002886</name>
</gene>
<organism evidence="2 3">
    <name type="scientific">Stephanodiscus triporus</name>
    <dbReference type="NCBI Taxonomy" id="2934178"/>
    <lineage>
        <taxon>Eukaryota</taxon>
        <taxon>Sar</taxon>
        <taxon>Stramenopiles</taxon>
        <taxon>Ochrophyta</taxon>
        <taxon>Bacillariophyta</taxon>
        <taxon>Coscinodiscophyceae</taxon>
        <taxon>Thalassiosirophycidae</taxon>
        <taxon>Stephanodiscales</taxon>
        <taxon>Stephanodiscaceae</taxon>
        <taxon>Stephanodiscus</taxon>
    </lineage>
</organism>
<sequence length="211" mass="23599">MPRKAHLLALAAASAAVKCSTARLLIGDVIPESKDLRGSSISQERNQPRRSLNEQNEAILKAMLGKERFNALTDECLHETSPDGTPVYGQCDILRFPYCTGDRPNICFNRINRQDSFWPDKHPRYYIDYNRVLCYPDRMYNVDFTCSSCSPGRWCEPEGRCILDENMYSCWAAEDAAAAEDEAAEDVATEDVATEDEVVQMEARTAGSAGV</sequence>
<proteinExistence type="predicted"/>
<evidence type="ECO:0000313" key="2">
    <source>
        <dbReference type="EMBL" id="KAL3766978.1"/>
    </source>
</evidence>
<feature type="signal peptide" evidence="1">
    <location>
        <begin position="1"/>
        <end position="22"/>
    </location>
</feature>
<reference evidence="2 3" key="1">
    <citation type="submission" date="2024-10" db="EMBL/GenBank/DDBJ databases">
        <title>Updated reference genomes for cyclostephanoid diatoms.</title>
        <authorList>
            <person name="Roberts W.R."/>
            <person name="Alverson A.J."/>
        </authorList>
    </citation>
    <scope>NUCLEOTIDE SEQUENCE [LARGE SCALE GENOMIC DNA]</scope>
    <source>
        <strain evidence="2 3">AJA276-08</strain>
    </source>
</reference>
<dbReference type="EMBL" id="JALLAZ020001715">
    <property type="protein sequence ID" value="KAL3766978.1"/>
    <property type="molecule type" value="Genomic_DNA"/>
</dbReference>
<keyword evidence="1" id="KW-0732">Signal</keyword>